<keyword evidence="7" id="KW-0175">Coiled coil</keyword>
<comment type="caution">
    <text evidence="10">The sequence shown here is derived from an EMBL/GenBank/DDBJ whole genome shotgun (WGS) entry which is preliminary data.</text>
</comment>
<evidence type="ECO:0000256" key="3">
    <source>
        <dbReference type="ARBA" id="ARBA00022723"/>
    </source>
</evidence>
<evidence type="ECO:0000256" key="4">
    <source>
        <dbReference type="ARBA" id="ARBA00022801"/>
    </source>
</evidence>
<evidence type="ECO:0000256" key="8">
    <source>
        <dbReference type="SAM" id="SignalP"/>
    </source>
</evidence>
<keyword evidence="2" id="KW-0645">Protease</keyword>
<evidence type="ECO:0000313" key="11">
    <source>
        <dbReference type="Proteomes" id="UP000198615"/>
    </source>
</evidence>
<reference evidence="10 11" key="1">
    <citation type="submission" date="2016-10" db="EMBL/GenBank/DDBJ databases">
        <authorList>
            <person name="Varghese N."/>
            <person name="Submissions S."/>
        </authorList>
    </citation>
    <scope>NUCLEOTIDE SEQUENCE [LARGE SCALE GENOMIC DNA]</scope>
    <source>
        <strain evidence="10 11">DSM 18839</strain>
    </source>
</reference>
<keyword evidence="5" id="KW-0862">Zinc</keyword>
<dbReference type="RefSeq" id="WP_028793130.1">
    <property type="nucleotide sequence ID" value="NZ_FNBW01000024.1"/>
</dbReference>
<dbReference type="GO" id="GO:0006508">
    <property type="term" value="P:proteolysis"/>
    <property type="evidence" value="ECO:0007669"/>
    <property type="project" value="UniProtKB-KW"/>
</dbReference>
<keyword evidence="11" id="KW-1185">Reference proteome</keyword>
<dbReference type="PANTHER" id="PTHR21666:SF288">
    <property type="entry name" value="CELL DIVISION PROTEIN YTFB"/>
    <property type="match status" value="1"/>
</dbReference>
<name>A0A8G2BMM6_9PROT</name>
<dbReference type="InterPro" id="IPR016047">
    <property type="entry name" value="M23ase_b-sheet_dom"/>
</dbReference>
<evidence type="ECO:0000256" key="7">
    <source>
        <dbReference type="SAM" id="Coils"/>
    </source>
</evidence>
<proteinExistence type="predicted"/>
<protein>
    <submittedName>
        <fullName evidence="10">Peptidase family M23</fullName>
    </submittedName>
</protein>
<evidence type="ECO:0000256" key="2">
    <source>
        <dbReference type="ARBA" id="ARBA00022670"/>
    </source>
</evidence>
<dbReference type="InterPro" id="IPR050570">
    <property type="entry name" value="Cell_wall_metabolism_enzyme"/>
</dbReference>
<evidence type="ECO:0000313" key="10">
    <source>
        <dbReference type="EMBL" id="SDG56956.1"/>
    </source>
</evidence>
<keyword evidence="6" id="KW-0482">Metalloprotease</keyword>
<gene>
    <name evidence="10" type="ORF">SAMN05660686_04883</name>
</gene>
<dbReference type="Gene3D" id="2.70.70.10">
    <property type="entry name" value="Glucose Permease (Domain IIA)"/>
    <property type="match status" value="1"/>
</dbReference>
<dbReference type="CDD" id="cd12797">
    <property type="entry name" value="M23_peptidase"/>
    <property type="match status" value="1"/>
</dbReference>
<dbReference type="GO" id="GO:0004222">
    <property type="term" value="F:metalloendopeptidase activity"/>
    <property type="evidence" value="ECO:0007669"/>
    <property type="project" value="TreeGrafter"/>
</dbReference>
<keyword evidence="3" id="KW-0479">Metal-binding</keyword>
<feature type="coiled-coil region" evidence="7">
    <location>
        <begin position="413"/>
        <end position="447"/>
    </location>
</feature>
<evidence type="ECO:0000256" key="5">
    <source>
        <dbReference type="ARBA" id="ARBA00022833"/>
    </source>
</evidence>
<sequence>MKLKYLAIGIVTAGSVSATALPLSGNWTRDPVPPALAEAALWTPESLSVPAPVLAPTLARSDTAPMVSSPALPSVVVVAPSLPKIEPSLRTWSREIAAGETLDGLLVEAGLAAQVRAEVALALAAEFDLLRLRPGHSLSVVSTHDGSPRRVVLEVDDGVRIEAVFDEQMATHVVAPDPKIVTLAAEAHIESSVFAALDAGGIPARFAVDLAQMLGGFVDFRRDLAGGETLRLMWREARIGNDIVGHPDLTFAALEIGDTLFEIIWPEDGTGLATIYRDGAVVRVFAPPVEGARPSSVFGRRTHPVYGDTRMHTGVDFSVARGTPVYATAPGRVSFIGSRRGYGRAVEIAHGSETTTLYAHLSAVPDGLSRGDRVAAGDLIGRVGATGTATGPNLHYEVRVNGRPTDPLSDDRLAEAAEQIAASDAALTRLEDARARLDEQLARVIARNTIESL</sequence>
<keyword evidence="4" id="KW-0378">Hydrolase</keyword>
<comment type="cofactor">
    <cofactor evidence="1">
        <name>Zn(2+)</name>
        <dbReference type="ChEBI" id="CHEBI:29105"/>
    </cofactor>
</comment>
<dbReference type="Pfam" id="PF01551">
    <property type="entry name" value="Peptidase_M23"/>
    <property type="match status" value="1"/>
</dbReference>
<dbReference type="Proteomes" id="UP000198615">
    <property type="component" value="Unassembled WGS sequence"/>
</dbReference>
<evidence type="ECO:0000256" key="1">
    <source>
        <dbReference type="ARBA" id="ARBA00001947"/>
    </source>
</evidence>
<dbReference type="GO" id="GO:0046872">
    <property type="term" value="F:metal ion binding"/>
    <property type="evidence" value="ECO:0007669"/>
    <property type="project" value="UniProtKB-KW"/>
</dbReference>
<dbReference type="SUPFAM" id="SSF51261">
    <property type="entry name" value="Duplicated hybrid motif"/>
    <property type="match status" value="1"/>
</dbReference>
<organism evidence="10 11">
    <name type="scientific">Thalassobaculum litoreum DSM 18839</name>
    <dbReference type="NCBI Taxonomy" id="1123362"/>
    <lineage>
        <taxon>Bacteria</taxon>
        <taxon>Pseudomonadati</taxon>
        <taxon>Pseudomonadota</taxon>
        <taxon>Alphaproteobacteria</taxon>
        <taxon>Rhodospirillales</taxon>
        <taxon>Thalassobaculaceae</taxon>
        <taxon>Thalassobaculum</taxon>
    </lineage>
</organism>
<keyword evidence="8" id="KW-0732">Signal</keyword>
<dbReference type="PANTHER" id="PTHR21666">
    <property type="entry name" value="PEPTIDASE-RELATED"/>
    <property type="match status" value="1"/>
</dbReference>
<dbReference type="InterPro" id="IPR011055">
    <property type="entry name" value="Dup_hybrid_motif"/>
</dbReference>
<dbReference type="EMBL" id="FNBW01000024">
    <property type="protein sequence ID" value="SDG56956.1"/>
    <property type="molecule type" value="Genomic_DNA"/>
</dbReference>
<feature type="signal peptide" evidence="8">
    <location>
        <begin position="1"/>
        <end position="20"/>
    </location>
</feature>
<evidence type="ECO:0000256" key="6">
    <source>
        <dbReference type="ARBA" id="ARBA00023049"/>
    </source>
</evidence>
<feature type="chain" id="PRO_5034508301" evidence="8">
    <location>
        <begin position="21"/>
        <end position="453"/>
    </location>
</feature>
<dbReference type="OrthoDB" id="9805070at2"/>
<feature type="domain" description="M23ase beta-sheet core" evidence="9">
    <location>
        <begin position="310"/>
        <end position="407"/>
    </location>
</feature>
<dbReference type="Gene3D" id="3.10.450.350">
    <property type="match status" value="2"/>
</dbReference>
<dbReference type="AlphaFoldDB" id="A0A8G2BMM6"/>
<evidence type="ECO:0000259" key="9">
    <source>
        <dbReference type="Pfam" id="PF01551"/>
    </source>
</evidence>
<accession>A0A8G2BMM6</accession>